<dbReference type="AlphaFoldDB" id="A0A1X0NWJ7"/>
<dbReference type="OrthoDB" id="253031at2759"/>
<gene>
    <name evidence="2" type="ORF">TM35_000142020</name>
</gene>
<dbReference type="EMBL" id="NBCO01000014">
    <property type="protein sequence ID" value="ORC88991.1"/>
    <property type="molecule type" value="Genomic_DNA"/>
</dbReference>
<dbReference type="GeneID" id="39985427"/>
<sequence length="255" mass="27679">AIAEEEESNHSSVLSAVRQQVHLFESKMELSADEQRERDAIAEEEESHHSALLTSELVALSSVRGVEGVSVLDKNVGLYCEGSTVGELLSSHNLCNETLGGEVVDRGDDVLGLLSLPSVEDNGFLVDTHAGDTLFTSANPVSPQNTELNVCSTDVAVSVLVEDDCRVGAGSQNVSTAAEDTTHPPLHPALAALDRTQRGLARGRPAGVDPDDLESYLEYEAKTTYSWWSCLLTPFYCCRSRYQLEEVEMVQHSEE</sequence>
<dbReference type="VEuPathDB" id="TriTrypDB:TM35_000142020"/>
<feature type="region of interest" description="Disordered" evidence="1">
    <location>
        <begin position="28"/>
        <end position="47"/>
    </location>
</feature>
<reference evidence="2 3" key="1">
    <citation type="submission" date="2017-03" db="EMBL/GenBank/DDBJ databases">
        <title>An alternative strategy for trypanosome survival in the mammalian bloodstream revealed through genome and transcriptome analysis of the ubiquitous bovine parasite Trypanosoma (Megatrypanum) theileri.</title>
        <authorList>
            <person name="Kelly S."/>
            <person name="Ivens A."/>
            <person name="Mott A."/>
            <person name="O'Neill E."/>
            <person name="Emms D."/>
            <person name="Macleod O."/>
            <person name="Voorheis P."/>
            <person name="Matthews J."/>
            <person name="Matthews K."/>
            <person name="Carrington M."/>
        </authorList>
    </citation>
    <scope>NUCLEOTIDE SEQUENCE [LARGE SCALE GENOMIC DNA]</scope>
    <source>
        <strain evidence="2">Edinburgh</strain>
    </source>
</reference>
<evidence type="ECO:0000313" key="3">
    <source>
        <dbReference type="Proteomes" id="UP000192257"/>
    </source>
</evidence>
<organism evidence="2 3">
    <name type="scientific">Trypanosoma theileri</name>
    <dbReference type="NCBI Taxonomy" id="67003"/>
    <lineage>
        <taxon>Eukaryota</taxon>
        <taxon>Discoba</taxon>
        <taxon>Euglenozoa</taxon>
        <taxon>Kinetoplastea</taxon>
        <taxon>Metakinetoplastina</taxon>
        <taxon>Trypanosomatida</taxon>
        <taxon>Trypanosomatidae</taxon>
        <taxon>Trypanosoma</taxon>
    </lineage>
</organism>
<accession>A0A1X0NWJ7</accession>
<feature type="non-terminal residue" evidence="2">
    <location>
        <position position="1"/>
    </location>
</feature>
<evidence type="ECO:0000313" key="2">
    <source>
        <dbReference type="EMBL" id="ORC88991.1"/>
    </source>
</evidence>
<comment type="caution">
    <text evidence="2">The sequence shown here is derived from an EMBL/GenBank/DDBJ whole genome shotgun (WGS) entry which is preliminary data.</text>
</comment>
<protein>
    <submittedName>
        <fullName evidence="2">Uncharacterized protein</fullName>
    </submittedName>
</protein>
<dbReference type="RefSeq" id="XP_028883057.1">
    <property type="nucleotide sequence ID" value="XM_029025647.1"/>
</dbReference>
<keyword evidence="3" id="KW-1185">Reference proteome</keyword>
<evidence type="ECO:0000256" key="1">
    <source>
        <dbReference type="SAM" id="MobiDB-lite"/>
    </source>
</evidence>
<name>A0A1X0NWJ7_9TRYP</name>
<dbReference type="Proteomes" id="UP000192257">
    <property type="component" value="Unassembled WGS sequence"/>
</dbReference>
<proteinExistence type="predicted"/>